<keyword evidence="5" id="KW-1185">Reference proteome</keyword>
<dbReference type="EMBL" id="JABEOV010000027">
    <property type="protein sequence ID" value="NNG55346.1"/>
    <property type="molecule type" value="Genomic_DNA"/>
</dbReference>
<protein>
    <submittedName>
        <fullName evidence="3">Copper chaperone PCu(A)C</fullName>
    </submittedName>
</protein>
<dbReference type="Pfam" id="PF04314">
    <property type="entry name" value="PCuAC"/>
    <property type="match status" value="1"/>
</dbReference>
<dbReference type="AlphaFoldDB" id="A0A7Y7UPI4"/>
<dbReference type="Gene3D" id="2.60.40.1890">
    <property type="entry name" value="PCu(A)C copper chaperone"/>
    <property type="match status" value="1"/>
</dbReference>
<gene>
    <name evidence="2" type="ORF">HKX05_18535</name>
    <name evidence="3" type="ORF">HLV41_04540</name>
</gene>
<evidence type="ECO:0000313" key="2">
    <source>
        <dbReference type="EMBL" id="NNG55346.1"/>
    </source>
</evidence>
<feature type="region of interest" description="Disordered" evidence="1">
    <location>
        <begin position="30"/>
        <end position="54"/>
    </location>
</feature>
<dbReference type="Proteomes" id="UP000531581">
    <property type="component" value="Unassembled WGS sequence"/>
</dbReference>
<reference evidence="4 5" key="1">
    <citation type="submission" date="2020-05" db="EMBL/GenBank/DDBJ databases">
        <title>Draft Genome Sequences of Sphingomonas sp. Isolated from the International Space Station.</title>
        <authorList>
            <person name="Bijlani S."/>
            <person name="Singh N.K."/>
            <person name="Mason C.E."/>
            <person name="Wang C.C."/>
            <person name="Venkateswaran K."/>
        </authorList>
    </citation>
    <scope>NUCLEOTIDE SEQUENCE [LARGE SCALE GENOMIC DNA]</scope>
    <source>
        <strain evidence="2 5">IIF7SW-B5</strain>
        <strain evidence="3">ISS-IIF7SWP</strain>
    </source>
</reference>
<organism evidence="3 4">
    <name type="scientific">Sphingomonas sanguinis</name>
    <dbReference type="NCBI Taxonomy" id="33051"/>
    <lineage>
        <taxon>Bacteria</taxon>
        <taxon>Pseudomonadati</taxon>
        <taxon>Pseudomonadota</taxon>
        <taxon>Alphaproteobacteria</taxon>
        <taxon>Sphingomonadales</taxon>
        <taxon>Sphingomonadaceae</taxon>
        <taxon>Sphingomonas</taxon>
    </lineage>
</organism>
<dbReference type="SUPFAM" id="SSF110087">
    <property type="entry name" value="DR1885-like metal-binding protein"/>
    <property type="match status" value="1"/>
</dbReference>
<evidence type="ECO:0000256" key="1">
    <source>
        <dbReference type="SAM" id="MobiDB-lite"/>
    </source>
</evidence>
<evidence type="ECO:0000313" key="3">
    <source>
        <dbReference type="EMBL" id="NVP30302.1"/>
    </source>
</evidence>
<proteinExistence type="predicted"/>
<dbReference type="InterPro" id="IPR007410">
    <property type="entry name" value="LpqE-like"/>
</dbReference>
<sequence length="54" mass="5349">MLSATAPRAAKVEIHTMSLEGGNVRMRPLAGGVDIPAGSEATPPPAATTSCGSD</sequence>
<dbReference type="EMBL" id="JABYQV010000003">
    <property type="protein sequence ID" value="NVP30302.1"/>
    <property type="molecule type" value="Genomic_DNA"/>
</dbReference>
<accession>A0A7Y7UPI4</accession>
<name>A0A7Y7UPI4_9SPHN</name>
<comment type="caution">
    <text evidence="3">The sequence shown here is derived from an EMBL/GenBank/DDBJ whole genome shotgun (WGS) entry which is preliminary data.</text>
</comment>
<evidence type="ECO:0000313" key="5">
    <source>
        <dbReference type="Proteomes" id="UP000557656"/>
    </source>
</evidence>
<evidence type="ECO:0000313" key="4">
    <source>
        <dbReference type="Proteomes" id="UP000531581"/>
    </source>
</evidence>
<dbReference type="InterPro" id="IPR036182">
    <property type="entry name" value="PCuAC_sf"/>
</dbReference>
<dbReference type="Proteomes" id="UP000557656">
    <property type="component" value="Unassembled WGS sequence"/>
</dbReference>